<evidence type="ECO:0000313" key="1">
    <source>
        <dbReference type="EMBL" id="KAH6924168.1"/>
    </source>
</evidence>
<dbReference type="EMBL" id="CM023488">
    <property type="protein sequence ID" value="KAH6924168.1"/>
    <property type="molecule type" value="Genomic_DNA"/>
</dbReference>
<gene>
    <name evidence="1" type="ORF">HPB50_013133</name>
</gene>
<name>A0ACB7RRZ5_HYAAI</name>
<reference evidence="1" key="1">
    <citation type="submission" date="2020-05" db="EMBL/GenBank/DDBJ databases">
        <title>Large-scale comparative analyses of tick genomes elucidate their genetic diversity and vector capacities.</title>
        <authorList>
            <person name="Jia N."/>
            <person name="Wang J."/>
            <person name="Shi W."/>
            <person name="Du L."/>
            <person name="Sun Y."/>
            <person name="Zhan W."/>
            <person name="Jiang J."/>
            <person name="Wang Q."/>
            <person name="Zhang B."/>
            <person name="Ji P."/>
            <person name="Sakyi L.B."/>
            <person name="Cui X."/>
            <person name="Yuan T."/>
            <person name="Jiang B."/>
            <person name="Yang W."/>
            <person name="Lam T.T.-Y."/>
            <person name="Chang Q."/>
            <person name="Ding S."/>
            <person name="Wang X."/>
            <person name="Zhu J."/>
            <person name="Ruan X."/>
            <person name="Zhao L."/>
            <person name="Wei J."/>
            <person name="Que T."/>
            <person name="Du C."/>
            <person name="Cheng J."/>
            <person name="Dai P."/>
            <person name="Han X."/>
            <person name="Huang E."/>
            <person name="Gao Y."/>
            <person name="Liu J."/>
            <person name="Shao H."/>
            <person name="Ye R."/>
            <person name="Li L."/>
            <person name="Wei W."/>
            <person name="Wang X."/>
            <person name="Wang C."/>
            <person name="Yang T."/>
            <person name="Huo Q."/>
            <person name="Li W."/>
            <person name="Guo W."/>
            <person name="Chen H."/>
            <person name="Zhou L."/>
            <person name="Ni X."/>
            <person name="Tian J."/>
            <person name="Zhou Y."/>
            <person name="Sheng Y."/>
            <person name="Liu T."/>
            <person name="Pan Y."/>
            <person name="Xia L."/>
            <person name="Li J."/>
            <person name="Zhao F."/>
            <person name="Cao W."/>
        </authorList>
    </citation>
    <scope>NUCLEOTIDE SEQUENCE</scope>
    <source>
        <strain evidence="1">Hyas-2018</strain>
    </source>
</reference>
<sequence>MDSSLEMPAKIFIYVKSMFRDIVDQDMTVSFHGPMPLLLAATPSVAEKVLSGTENINKSFLYTMMKSWIGNGLLTSLPVLTPKKTPDLAVLRWL</sequence>
<dbReference type="Proteomes" id="UP000821845">
    <property type="component" value="Chromosome 8"/>
</dbReference>
<organism evidence="1 2">
    <name type="scientific">Hyalomma asiaticum</name>
    <name type="common">Tick</name>
    <dbReference type="NCBI Taxonomy" id="266040"/>
    <lineage>
        <taxon>Eukaryota</taxon>
        <taxon>Metazoa</taxon>
        <taxon>Ecdysozoa</taxon>
        <taxon>Arthropoda</taxon>
        <taxon>Chelicerata</taxon>
        <taxon>Arachnida</taxon>
        <taxon>Acari</taxon>
        <taxon>Parasitiformes</taxon>
        <taxon>Ixodida</taxon>
        <taxon>Ixodoidea</taxon>
        <taxon>Ixodidae</taxon>
        <taxon>Hyalomminae</taxon>
        <taxon>Hyalomma</taxon>
    </lineage>
</organism>
<comment type="caution">
    <text evidence="1">The sequence shown here is derived from an EMBL/GenBank/DDBJ whole genome shotgun (WGS) entry which is preliminary data.</text>
</comment>
<keyword evidence="2" id="KW-1185">Reference proteome</keyword>
<proteinExistence type="predicted"/>
<protein>
    <submittedName>
        <fullName evidence="1">Uncharacterized protein</fullName>
    </submittedName>
</protein>
<evidence type="ECO:0000313" key="2">
    <source>
        <dbReference type="Proteomes" id="UP000821845"/>
    </source>
</evidence>
<accession>A0ACB7RRZ5</accession>